<dbReference type="Gene3D" id="3.40.720.10">
    <property type="entry name" value="Alkaline Phosphatase, subunit A"/>
    <property type="match status" value="1"/>
</dbReference>
<keyword evidence="2" id="KW-0378">Hydrolase</keyword>
<dbReference type="EMBL" id="JACOPB010000001">
    <property type="protein sequence ID" value="MBC5706388.1"/>
    <property type="molecule type" value="Genomic_DNA"/>
</dbReference>
<evidence type="ECO:0000259" key="3">
    <source>
        <dbReference type="Pfam" id="PF00884"/>
    </source>
</evidence>
<evidence type="ECO:0000313" key="4">
    <source>
        <dbReference type="EMBL" id="MBC5706388.1"/>
    </source>
</evidence>
<dbReference type="InterPro" id="IPR017850">
    <property type="entry name" value="Alkaline_phosphatase_core_sf"/>
</dbReference>
<evidence type="ECO:0000313" key="5">
    <source>
        <dbReference type="Proteomes" id="UP000634672"/>
    </source>
</evidence>
<keyword evidence="5" id="KW-1185">Reference proteome</keyword>
<accession>A0ABR7GZN6</accession>
<dbReference type="InterPro" id="IPR000917">
    <property type="entry name" value="Sulfatase_N"/>
</dbReference>
<name>A0ABR7GZN6_9FIRM</name>
<keyword evidence="1" id="KW-0479">Metal-binding</keyword>
<evidence type="ECO:0000256" key="2">
    <source>
        <dbReference type="ARBA" id="ARBA00022801"/>
    </source>
</evidence>
<protein>
    <submittedName>
        <fullName evidence="4">Sulfatase-like hydrolase/transferase</fullName>
    </submittedName>
</protein>
<evidence type="ECO:0000256" key="1">
    <source>
        <dbReference type="ARBA" id="ARBA00022723"/>
    </source>
</evidence>
<dbReference type="Pfam" id="PF00884">
    <property type="entry name" value="Sulfatase"/>
    <property type="match status" value="1"/>
</dbReference>
<dbReference type="SUPFAM" id="SSF53649">
    <property type="entry name" value="Alkaline phosphatase-like"/>
    <property type="match status" value="1"/>
</dbReference>
<proteinExistence type="predicted"/>
<sequence>MDSGKRKSNFLIFMTDQQLGTTQQSKGPAYMPNLERLKRHGVTFQEAYCPSPHCCPSRASFFSGLYPSEHGIWNNIDLADAFSHGLNDGIKLFSEDLKEAGYQMYFSGKWHVSAEEGPGDRGFGPWIYPPQEGRYKPWKRTPFMGDWDWLLEEDDIALEEGRREGEISRIGFPQYSQYGVTENPFGDGDVVSCAEGWLENVSNDEPFCMYVGTLGPHDPYFVPQQYLDLYPDESIVLPESWKDQMLDKPNLYRRTRERFDQLGEAEQKRSLKHYLAFCSYEDVLFGRLLDVLERRELLEDTVILYVSDHGDYAGAHGLWTKGLPCFKEAYHICSVMGYGGIKAEGTVISQRVSLLDYAPTFLELAGILEADNMETDNGEVKWRFSGRSLKPFLEGSIPERWRSETYTQSNGNECYGIQRSIFTDEYHLVFNGFDFDELYDLKKDPDCMINVMEEPGYEAVIYDLYKKLWKFAYLHRDALGDPYITTALARYGPGIIRTAKREMKGFPSA</sequence>
<dbReference type="CDD" id="cd16033">
    <property type="entry name" value="sulfatase_like"/>
    <property type="match status" value="1"/>
</dbReference>
<comment type="caution">
    <text evidence="4">The sequence shown here is derived from an EMBL/GenBank/DDBJ whole genome shotgun (WGS) entry which is preliminary data.</text>
</comment>
<organism evidence="4 5">
    <name type="scientific">Hungatella hominis</name>
    <dbReference type="NCBI Taxonomy" id="2763050"/>
    <lineage>
        <taxon>Bacteria</taxon>
        <taxon>Bacillati</taxon>
        <taxon>Bacillota</taxon>
        <taxon>Clostridia</taxon>
        <taxon>Lachnospirales</taxon>
        <taxon>Lachnospiraceae</taxon>
        <taxon>Hungatella</taxon>
    </lineage>
</organism>
<gene>
    <name evidence="4" type="ORF">H8S75_00225</name>
</gene>
<feature type="domain" description="Sulfatase N-terminal" evidence="3">
    <location>
        <begin position="9"/>
        <end position="367"/>
    </location>
</feature>
<dbReference type="PANTHER" id="PTHR45953:SF1">
    <property type="entry name" value="IDURONATE 2-SULFATASE"/>
    <property type="match status" value="1"/>
</dbReference>
<dbReference type="PANTHER" id="PTHR45953">
    <property type="entry name" value="IDURONATE 2-SULFATASE"/>
    <property type="match status" value="1"/>
</dbReference>
<dbReference type="Proteomes" id="UP000634672">
    <property type="component" value="Unassembled WGS sequence"/>
</dbReference>
<dbReference type="RefSeq" id="WP_187018397.1">
    <property type="nucleotide sequence ID" value="NZ_JACOPB010000001.1"/>
</dbReference>
<reference evidence="4 5" key="1">
    <citation type="submission" date="2020-08" db="EMBL/GenBank/DDBJ databases">
        <title>Genome public.</title>
        <authorList>
            <person name="Liu C."/>
            <person name="Sun Q."/>
        </authorList>
    </citation>
    <scope>NUCLEOTIDE SEQUENCE [LARGE SCALE GENOMIC DNA]</scope>
    <source>
        <strain evidence="4 5">NSJ-66</strain>
    </source>
</reference>